<feature type="region of interest" description="Disordered" evidence="1">
    <location>
        <begin position="17"/>
        <end position="38"/>
    </location>
</feature>
<evidence type="ECO:0000313" key="2">
    <source>
        <dbReference type="EMBL" id="CDW46870.1"/>
    </source>
</evidence>
<feature type="compositionally biased region" description="Basic residues" evidence="1">
    <location>
        <begin position="17"/>
        <end position="29"/>
    </location>
</feature>
<protein>
    <submittedName>
        <fullName evidence="2">Uncharacterized protein</fullName>
    </submittedName>
</protein>
<organism evidence="2">
    <name type="scientific">Lepeophtheirus salmonis</name>
    <name type="common">Salmon louse</name>
    <name type="synonym">Caligus salmonis</name>
    <dbReference type="NCBI Taxonomy" id="72036"/>
    <lineage>
        <taxon>Eukaryota</taxon>
        <taxon>Metazoa</taxon>
        <taxon>Ecdysozoa</taxon>
        <taxon>Arthropoda</taxon>
        <taxon>Crustacea</taxon>
        <taxon>Multicrustacea</taxon>
        <taxon>Hexanauplia</taxon>
        <taxon>Copepoda</taxon>
        <taxon>Siphonostomatoida</taxon>
        <taxon>Caligidae</taxon>
        <taxon>Lepeophtheirus</taxon>
    </lineage>
</organism>
<proteinExistence type="predicted"/>
<feature type="non-terminal residue" evidence="2">
    <location>
        <position position="1"/>
    </location>
</feature>
<dbReference type="EMBL" id="HACA01029509">
    <property type="protein sequence ID" value="CDW46870.1"/>
    <property type="molecule type" value="Transcribed_RNA"/>
</dbReference>
<dbReference type="AlphaFoldDB" id="A0A0K2V994"/>
<reference evidence="2" key="1">
    <citation type="submission" date="2014-05" db="EMBL/GenBank/DDBJ databases">
        <authorList>
            <person name="Chronopoulou M."/>
        </authorList>
    </citation>
    <scope>NUCLEOTIDE SEQUENCE</scope>
    <source>
        <tissue evidence="2">Whole organism</tissue>
    </source>
</reference>
<accession>A0A0K2V994</accession>
<sequence length="62" mass="7276">FDRDATFKFGPIIEKHRKATKSTRGKNTNRKNVSYKNTGNEINLHCSFSVLHRPSDRERKDK</sequence>
<evidence type="ECO:0000256" key="1">
    <source>
        <dbReference type="SAM" id="MobiDB-lite"/>
    </source>
</evidence>
<name>A0A0K2V994_LEPSM</name>